<dbReference type="InterPro" id="IPR050464">
    <property type="entry name" value="Zeta_carotene_desat/Oxidored"/>
</dbReference>
<evidence type="ECO:0000256" key="10">
    <source>
        <dbReference type="ARBA" id="ARBA00047554"/>
    </source>
</evidence>
<evidence type="ECO:0000256" key="9">
    <source>
        <dbReference type="ARBA" id="ARBA00023244"/>
    </source>
</evidence>
<evidence type="ECO:0000256" key="4">
    <source>
        <dbReference type="ARBA" id="ARBA00012867"/>
    </source>
</evidence>
<keyword evidence="5 11" id="KW-0285">Flavoprotein</keyword>
<dbReference type="HOGENOM" id="CLU_009629_2_1_1"/>
<gene>
    <name evidence="13" type="ORF">LOTGIDRAFT_180405</name>
</gene>
<feature type="domain" description="Amine oxidase" evidence="12">
    <location>
        <begin position="11"/>
        <end position="469"/>
    </location>
</feature>
<proteinExistence type="inferred from homology"/>
<dbReference type="Proteomes" id="UP000030746">
    <property type="component" value="Unassembled WGS sequence"/>
</dbReference>
<evidence type="ECO:0000256" key="8">
    <source>
        <dbReference type="ARBA" id="ARBA00023133"/>
    </source>
</evidence>
<accession>V4B2B7</accession>
<dbReference type="GO" id="GO:0006782">
    <property type="term" value="P:protoporphyrinogen IX biosynthetic process"/>
    <property type="evidence" value="ECO:0007669"/>
    <property type="project" value="UniProtKB-UniRule"/>
</dbReference>
<evidence type="ECO:0000256" key="7">
    <source>
        <dbReference type="ARBA" id="ARBA00023002"/>
    </source>
</evidence>
<dbReference type="EC" id="1.3.3.4" evidence="4 11"/>
<dbReference type="InterPro" id="IPR002937">
    <property type="entry name" value="Amino_oxidase"/>
</dbReference>
<comment type="similarity">
    <text evidence="3 11">Belongs to the protoporphyrinogen/coproporphyrinogen oxidase family. Protoporphyrinogen oxidase subfamily.</text>
</comment>
<comment type="subcellular location">
    <subcellularLocation>
        <location evidence="11">Mitochondrion inner membrane</location>
    </subcellularLocation>
</comment>
<comment type="pathway">
    <text evidence="2 11">Porphyrin-containing compound metabolism; protoporphyrin-IX biosynthesis; protoporphyrin-IX from protoporphyrinogen-IX: step 1/1.</text>
</comment>
<dbReference type="PANTHER" id="PTHR42923:SF3">
    <property type="entry name" value="PROTOPORPHYRINOGEN OXIDASE"/>
    <property type="match status" value="1"/>
</dbReference>
<keyword evidence="7 11" id="KW-0560">Oxidoreductase</keyword>
<evidence type="ECO:0000259" key="12">
    <source>
        <dbReference type="Pfam" id="PF01593"/>
    </source>
</evidence>
<evidence type="ECO:0000256" key="11">
    <source>
        <dbReference type="RuleBase" id="RU367069"/>
    </source>
</evidence>
<evidence type="ECO:0000256" key="1">
    <source>
        <dbReference type="ARBA" id="ARBA00002600"/>
    </source>
</evidence>
<keyword evidence="6 11" id="KW-0274">FAD</keyword>
<name>V4B2B7_LOTGI</name>
<comment type="function">
    <text evidence="1 11">Catalyzes the 6-electron oxidation of protoporphyrinogen-IX to form protoporphyrin-IX.</text>
</comment>
<dbReference type="SUPFAM" id="SSF51905">
    <property type="entry name" value="FAD/NAD(P)-binding domain"/>
    <property type="match status" value="1"/>
</dbReference>
<dbReference type="InterPro" id="IPR004572">
    <property type="entry name" value="Protoporphyrinogen_oxidase"/>
</dbReference>
<comment type="catalytic activity">
    <reaction evidence="10 11">
        <text>protoporphyrinogen IX + 3 O2 = protoporphyrin IX + 3 H2O2</text>
        <dbReference type="Rhea" id="RHEA:25576"/>
        <dbReference type="ChEBI" id="CHEBI:15379"/>
        <dbReference type="ChEBI" id="CHEBI:16240"/>
        <dbReference type="ChEBI" id="CHEBI:57306"/>
        <dbReference type="ChEBI" id="CHEBI:57307"/>
        <dbReference type="EC" id="1.3.3.4"/>
    </reaction>
</comment>
<dbReference type="RefSeq" id="XP_009048885.1">
    <property type="nucleotide sequence ID" value="XM_009050637.1"/>
</dbReference>
<dbReference type="EMBL" id="KB200702">
    <property type="protein sequence ID" value="ESP00437.1"/>
    <property type="molecule type" value="Genomic_DNA"/>
</dbReference>
<evidence type="ECO:0000313" key="13">
    <source>
        <dbReference type="EMBL" id="ESP00437.1"/>
    </source>
</evidence>
<dbReference type="OrthoDB" id="419752at2759"/>
<dbReference type="Gene3D" id="3.50.50.60">
    <property type="entry name" value="FAD/NAD(P)-binding domain"/>
    <property type="match status" value="1"/>
</dbReference>
<dbReference type="OMA" id="WFDQWFG"/>
<evidence type="ECO:0000256" key="6">
    <source>
        <dbReference type="ARBA" id="ARBA00022827"/>
    </source>
</evidence>
<dbReference type="SUPFAM" id="SSF54373">
    <property type="entry name" value="FAD-linked reductases, C-terminal domain"/>
    <property type="match status" value="1"/>
</dbReference>
<evidence type="ECO:0000256" key="3">
    <source>
        <dbReference type="ARBA" id="ARBA00010551"/>
    </source>
</evidence>
<reference evidence="13 14" key="1">
    <citation type="journal article" date="2013" name="Nature">
        <title>Insights into bilaterian evolution from three spiralian genomes.</title>
        <authorList>
            <person name="Simakov O."/>
            <person name="Marletaz F."/>
            <person name="Cho S.J."/>
            <person name="Edsinger-Gonzales E."/>
            <person name="Havlak P."/>
            <person name="Hellsten U."/>
            <person name="Kuo D.H."/>
            <person name="Larsson T."/>
            <person name="Lv J."/>
            <person name="Arendt D."/>
            <person name="Savage R."/>
            <person name="Osoegawa K."/>
            <person name="de Jong P."/>
            <person name="Grimwood J."/>
            <person name="Chapman J.A."/>
            <person name="Shapiro H."/>
            <person name="Aerts A."/>
            <person name="Otillar R.P."/>
            <person name="Terry A.Y."/>
            <person name="Boore J.L."/>
            <person name="Grigoriev I.V."/>
            <person name="Lindberg D.R."/>
            <person name="Seaver E.C."/>
            <person name="Weisblat D.A."/>
            <person name="Putnam N.H."/>
            <person name="Rokhsar D.S."/>
        </authorList>
    </citation>
    <scope>NUCLEOTIDE SEQUENCE [LARGE SCALE GENOMIC DNA]</scope>
</reference>
<dbReference type="KEGG" id="lgi:LOTGIDRAFT_180405"/>
<dbReference type="GeneID" id="20244402"/>
<dbReference type="GO" id="GO:0004729">
    <property type="term" value="F:oxygen-dependent protoporphyrinogen oxidase activity"/>
    <property type="evidence" value="ECO:0007669"/>
    <property type="project" value="UniProtKB-UniRule"/>
</dbReference>
<keyword evidence="9 11" id="KW-0627">Porphyrin biosynthesis</keyword>
<protein>
    <recommendedName>
        <fullName evidence="4 11">Protoporphyrinogen oxidase</fullName>
        <ecNumber evidence="4 11">1.3.3.4</ecNumber>
    </recommendedName>
</protein>
<evidence type="ECO:0000313" key="14">
    <source>
        <dbReference type="Proteomes" id="UP000030746"/>
    </source>
</evidence>
<keyword evidence="14" id="KW-1185">Reference proteome</keyword>
<dbReference type="CTD" id="20244402"/>
<dbReference type="NCBIfam" id="TIGR00562">
    <property type="entry name" value="proto_IX_ox"/>
    <property type="match status" value="1"/>
</dbReference>
<evidence type="ECO:0000256" key="5">
    <source>
        <dbReference type="ARBA" id="ARBA00022630"/>
    </source>
</evidence>
<dbReference type="PANTHER" id="PTHR42923">
    <property type="entry name" value="PROTOPORPHYRINOGEN OXIDASE"/>
    <property type="match status" value="1"/>
</dbReference>
<dbReference type="STRING" id="225164.V4B2B7"/>
<dbReference type="GO" id="GO:0005743">
    <property type="term" value="C:mitochondrial inner membrane"/>
    <property type="evidence" value="ECO:0007669"/>
    <property type="project" value="UniProtKB-SubCell"/>
</dbReference>
<dbReference type="InterPro" id="IPR036188">
    <property type="entry name" value="FAD/NAD-bd_sf"/>
</dbReference>
<evidence type="ECO:0000256" key="2">
    <source>
        <dbReference type="ARBA" id="ARBA00005073"/>
    </source>
</evidence>
<dbReference type="Pfam" id="PF01593">
    <property type="entry name" value="Amino_oxidase"/>
    <property type="match status" value="1"/>
</dbReference>
<keyword evidence="8 11" id="KW-0350">Heme biosynthesis</keyword>
<organism evidence="13 14">
    <name type="scientific">Lottia gigantea</name>
    <name type="common">Giant owl limpet</name>
    <dbReference type="NCBI Taxonomy" id="225164"/>
    <lineage>
        <taxon>Eukaryota</taxon>
        <taxon>Metazoa</taxon>
        <taxon>Spiralia</taxon>
        <taxon>Lophotrochozoa</taxon>
        <taxon>Mollusca</taxon>
        <taxon>Gastropoda</taxon>
        <taxon>Patellogastropoda</taxon>
        <taxon>Lottioidea</taxon>
        <taxon>Lottiidae</taxon>
        <taxon>Lottia</taxon>
    </lineage>
</organism>
<dbReference type="AlphaFoldDB" id="V4B2B7"/>
<dbReference type="UniPathway" id="UPA00251">
    <property type="reaction ID" value="UER00324"/>
</dbReference>
<comment type="cofactor">
    <cofactor evidence="11">
        <name>FAD</name>
        <dbReference type="ChEBI" id="CHEBI:57692"/>
    </cofactor>
    <text evidence="11">Binds 1 FAD per subunit.</text>
</comment>
<sequence>MPTAVVLGGGVSGLATAFYLQKYGASKFSKIILLEATDRFGGWIKSKRHPDGAIFECGPRSLRPVGSQGKNTLKLLSELQLEKDILPLCRTDPAAKNRYLFVNKQLHALPNSLQGLVKRQPFMSHAFIWTLLTENWKTKSPLEDESIHSYFSRRLNQEMADVLIDSICRGIYAGDCRKLSIKSCFPDLFNAEKQYGSLTRFVLLKPKATTQVDDALIKKCLEEKWTSYSFKNGMQQLTDALTETCNANKVDLRSNSSVKSITFLDNGKINIKCDNDEIKADAVFSAIFSKDLGKLLQIDTLKNNLNSIPAVSCAVINLEYEGKLLPVEGFGHLSPSSENGPVLGMIYDSCSFPQHDRTDVTPSTRLTVMLGGAWSDSIQNIGQWISQTDLMSMVTEAVNQQLQIACHPIRSQISLLNDCIPQYHVGHSNIISNLNTYISKRQLPLYLIGSSYQGVSVNDCILNAKLAVENFLLN</sequence>